<dbReference type="InterPro" id="IPR005467">
    <property type="entry name" value="His_kinase_dom"/>
</dbReference>
<keyword evidence="6" id="KW-0812">Transmembrane</keyword>
<reference evidence="8" key="1">
    <citation type="submission" date="2021-02" db="EMBL/GenBank/DDBJ databases">
        <title>The CRISPR/cas machinery reduction and long-range gene transfer in the hot spring cyanobacterium Synechococcus.</title>
        <authorList>
            <person name="Dvorak P."/>
            <person name="Jahodarova E."/>
            <person name="Hasler P."/>
            <person name="Poulickova A."/>
        </authorList>
    </citation>
    <scope>NUCLEOTIDE SEQUENCE</scope>
    <source>
        <strain evidence="8">Rupite</strain>
    </source>
</reference>
<protein>
    <recommendedName>
        <fullName evidence="2">histidine kinase</fullName>
        <ecNumber evidence="2">2.7.13.3</ecNumber>
    </recommendedName>
</protein>
<keyword evidence="5" id="KW-0902">Two-component regulatory system</keyword>
<evidence type="ECO:0000256" key="2">
    <source>
        <dbReference type="ARBA" id="ARBA00012438"/>
    </source>
</evidence>
<dbReference type="EMBL" id="JAFIRA010000020">
    <property type="protein sequence ID" value="MCJ2543060.1"/>
    <property type="molecule type" value="Genomic_DNA"/>
</dbReference>
<dbReference type="InterPro" id="IPR036890">
    <property type="entry name" value="HATPase_C_sf"/>
</dbReference>
<dbReference type="GO" id="GO:0016301">
    <property type="term" value="F:kinase activity"/>
    <property type="evidence" value="ECO:0007669"/>
    <property type="project" value="UniProtKB-KW"/>
</dbReference>
<evidence type="ECO:0000259" key="7">
    <source>
        <dbReference type="PROSITE" id="PS50109"/>
    </source>
</evidence>
<dbReference type="Pfam" id="PF01590">
    <property type="entry name" value="GAF"/>
    <property type="match status" value="1"/>
</dbReference>
<evidence type="ECO:0000256" key="4">
    <source>
        <dbReference type="ARBA" id="ARBA00022777"/>
    </source>
</evidence>
<dbReference type="InterPro" id="IPR003594">
    <property type="entry name" value="HATPase_dom"/>
</dbReference>
<evidence type="ECO:0000256" key="6">
    <source>
        <dbReference type="SAM" id="Phobius"/>
    </source>
</evidence>
<proteinExistence type="predicted"/>
<evidence type="ECO:0000313" key="9">
    <source>
        <dbReference type="Proteomes" id="UP000830835"/>
    </source>
</evidence>
<dbReference type="InterPro" id="IPR003018">
    <property type="entry name" value="GAF"/>
</dbReference>
<dbReference type="CDD" id="cd00082">
    <property type="entry name" value="HisKA"/>
    <property type="match status" value="1"/>
</dbReference>
<dbReference type="InterPro" id="IPR036097">
    <property type="entry name" value="HisK_dim/P_sf"/>
</dbReference>
<dbReference type="SUPFAM" id="SSF47384">
    <property type="entry name" value="Homodimeric domain of signal transducing histidine kinase"/>
    <property type="match status" value="1"/>
</dbReference>
<keyword evidence="6" id="KW-1133">Transmembrane helix</keyword>
<feature type="transmembrane region" description="Helical" evidence="6">
    <location>
        <begin position="48"/>
        <end position="68"/>
    </location>
</feature>
<dbReference type="SUPFAM" id="SSF55781">
    <property type="entry name" value="GAF domain-like"/>
    <property type="match status" value="1"/>
</dbReference>
<dbReference type="Proteomes" id="UP000830835">
    <property type="component" value="Unassembled WGS sequence"/>
</dbReference>
<name>A0ABT0CBB0_THEVL</name>
<comment type="catalytic activity">
    <reaction evidence="1">
        <text>ATP + protein L-histidine = ADP + protein N-phospho-L-histidine.</text>
        <dbReference type="EC" id="2.7.13.3"/>
    </reaction>
</comment>
<keyword evidence="9" id="KW-1185">Reference proteome</keyword>
<keyword evidence="4 8" id="KW-0808">Transferase</keyword>
<keyword evidence="3" id="KW-0597">Phosphoprotein</keyword>
<dbReference type="Pfam" id="PF02518">
    <property type="entry name" value="HATPase_c"/>
    <property type="match status" value="1"/>
</dbReference>
<dbReference type="PANTHER" id="PTHR43547">
    <property type="entry name" value="TWO-COMPONENT HISTIDINE KINASE"/>
    <property type="match status" value="1"/>
</dbReference>
<dbReference type="InterPro" id="IPR004358">
    <property type="entry name" value="Sig_transdc_His_kin-like_C"/>
</dbReference>
<evidence type="ECO:0000256" key="5">
    <source>
        <dbReference type="ARBA" id="ARBA00023012"/>
    </source>
</evidence>
<dbReference type="SUPFAM" id="SSF55874">
    <property type="entry name" value="ATPase domain of HSP90 chaperone/DNA topoisomerase II/histidine kinase"/>
    <property type="match status" value="1"/>
</dbReference>
<dbReference type="Gene3D" id="3.30.565.10">
    <property type="entry name" value="Histidine kinase-like ATPase, C-terminal domain"/>
    <property type="match status" value="1"/>
</dbReference>
<dbReference type="Pfam" id="PF00512">
    <property type="entry name" value="HisKA"/>
    <property type="match status" value="1"/>
</dbReference>
<accession>A0ABT0CBB0</accession>
<dbReference type="SMART" id="SM00387">
    <property type="entry name" value="HATPase_c"/>
    <property type="match status" value="1"/>
</dbReference>
<gene>
    <name evidence="8" type="ORF">JX360_09100</name>
</gene>
<comment type="caution">
    <text evidence="8">The sequence shown here is derived from an EMBL/GenBank/DDBJ whole genome shotgun (WGS) entry which is preliminary data.</text>
</comment>
<dbReference type="Gene3D" id="1.10.287.130">
    <property type="match status" value="1"/>
</dbReference>
<dbReference type="SMART" id="SM00065">
    <property type="entry name" value="GAF"/>
    <property type="match status" value="1"/>
</dbReference>
<organism evidence="8 9">
    <name type="scientific">Thermostichus vulcanus str. 'Rupite'</name>
    <dbReference type="NCBI Taxonomy" id="2813851"/>
    <lineage>
        <taxon>Bacteria</taxon>
        <taxon>Bacillati</taxon>
        <taxon>Cyanobacteriota</taxon>
        <taxon>Cyanophyceae</taxon>
        <taxon>Thermostichales</taxon>
        <taxon>Thermostichaceae</taxon>
        <taxon>Thermostichus</taxon>
    </lineage>
</organism>
<dbReference type="InterPro" id="IPR003661">
    <property type="entry name" value="HisK_dim/P_dom"/>
</dbReference>
<dbReference type="SMART" id="SM00388">
    <property type="entry name" value="HisKA"/>
    <property type="match status" value="1"/>
</dbReference>
<evidence type="ECO:0000256" key="3">
    <source>
        <dbReference type="ARBA" id="ARBA00022553"/>
    </source>
</evidence>
<keyword evidence="6" id="KW-0472">Membrane</keyword>
<dbReference type="InterPro" id="IPR029016">
    <property type="entry name" value="GAF-like_dom_sf"/>
</dbReference>
<dbReference type="Gene3D" id="3.30.450.40">
    <property type="match status" value="2"/>
</dbReference>
<feature type="domain" description="Histidine kinase" evidence="7">
    <location>
        <begin position="329"/>
        <end position="547"/>
    </location>
</feature>
<evidence type="ECO:0000313" key="8">
    <source>
        <dbReference type="EMBL" id="MCJ2543060.1"/>
    </source>
</evidence>
<keyword evidence="4 8" id="KW-0418">Kinase</keyword>
<dbReference type="PROSITE" id="PS50109">
    <property type="entry name" value="HIS_KIN"/>
    <property type="match status" value="1"/>
</dbReference>
<sequence>MGSSLFCGVVGLTGLVLHWGSSFRVESARIAAPEARVQTVTAYEDLAWFYLMLLGISLGSSVWLLVLLDQQVLSRLQPSGSGLEEGSPTGQNQAQARSKSQQIQHLNAALEQQVQQQTAQLRQSLNYEATLKRITDKVRDSLEEDQILQTAVQELATSLELLGCDAALYNLELGISTITYEYGAGLPSKLKSTIDLDEQGGLYRRLLAGDPVLLCQVPPTRVRKLTKPLLCLACPIFDRFRSPDAFTERTQPNLFTACKTPPQELAIFGDLWLFKPIDQEFSESEIRLVQQVATQCAIGLRQARLYKALQSQVAQLESLHQLKDDFLNTISHELRTPMSNIKMSLYMIRKTQNEEQRQRYLDILETESNREIELINDLLDLQRLEAGVDQPLLEPVDLTRWIPAQLRSFEARIAHYQQTLQVELDPALESTEPQLWSDTQRLSRILGELINNACKYTAPGGAIHLRVASELGQIRFEITNPAQIPADQLPHLFKKFYRVPNGDPWNRGGTGLGLALVKKLVEQLGGKINVTSQAGLTTFWFVVPHHRSPSHPGSLAVSLPQP</sequence>
<dbReference type="RefSeq" id="WP_244350337.1">
    <property type="nucleotide sequence ID" value="NZ_JAFIRA010000020.1"/>
</dbReference>
<dbReference type="EC" id="2.7.13.3" evidence="2"/>
<dbReference type="PANTHER" id="PTHR43547:SF2">
    <property type="entry name" value="HYBRID SIGNAL TRANSDUCTION HISTIDINE KINASE C"/>
    <property type="match status" value="1"/>
</dbReference>
<evidence type="ECO:0000256" key="1">
    <source>
        <dbReference type="ARBA" id="ARBA00000085"/>
    </source>
</evidence>
<dbReference type="PRINTS" id="PR00344">
    <property type="entry name" value="BCTRLSENSOR"/>
</dbReference>